<comment type="caution">
    <text evidence="1">The sequence shown here is derived from an EMBL/GenBank/DDBJ whole genome shotgun (WGS) entry which is preliminary data.</text>
</comment>
<dbReference type="Proteomes" id="UP000594638">
    <property type="component" value="Unassembled WGS sequence"/>
</dbReference>
<accession>A0A8S0RDC2</accession>
<dbReference type="Gramene" id="OE9A074990T1">
    <property type="protein sequence ID" value="OE9A074990C1"/>
    <property type="gene ID" value="OE9A074990"/>
</dbReference>
<organism evidence="1 2">
    <name type="scientific">Olea europaea subsp. europaea</name>
    <dbReference type="NCBI Taxonomy" id="158383"/>
    <lineage>
        <taxon>Eukaryota</taxon>
        <taxon>Viridiplantae</taxon>
        <taxon>Streptophyta</taxon>
        <taxon>Embryophyta</taxon>
        <taxon>Tracheophyta</taxon>
        <taxon>Spermatophyta</taxon>
        <taxon>Magnoliopsida</taxon>
        <taxon>eudicotyledons</taxon>
        <taxon>Gunneridae</taxon>
        <taxon>Pentapetalae</taxon>
        <taxon>asterids</taxon>
        <taxon>lamiids</taxon>
        <taxon>Lamiales</taxon>
        <taxon>Oleaceae</taxon>
        <taxon>Oleeae</taxon>
        <taxon>Olea</taxon>
    </lineage>
</organism>
<evidence type="ECO:0000313" key="1">
    <source>
        <dbReference type="EMBL" id="CAA2976940.1"/>
    </source>
</evidence>
<evidence type="ECO:0000313" key="2">
    <source>
        <dbReference type="Proteomes" id="UP000594638"/>
    </source>
</evidence>
<proteinExistence type="predicted"/>
<reference evidence="1 2" key="1">
    <citation type="submission" date="2019-12" db="EMBL/GenBank/DDBJ databases">
        <authorList>
            <person name="Alioto T."/>
            <person name="Alioto T."/>
            <person name="Gomez Garrido J."/>
        </authorList>
    </citation>
    <scope>NUCLEOTIDE SEQUENCE [LARGE SCALE GENOMIC DNA]</scope>
</reference>
<gene>
    <name evidence="1" type="ORF">OLEA9_A074990</name>
</gene>
<protein>
    <submittedName>
        <fullName evidence="1">Uncharacterized protein</fullName>
    </submittedName>
</protein>
<dbReference type="AlphaFoldDB" id="A0A8S0RDC2"/>
<name>A0A8S0RDC2_OLEEU</name>
<dbReference type="EMBL" id="CACTIH010002653">
    <property type="protein sequence ID" value="CAA2976940.1"/>
    <property type="molecule type" value="Genomic_DNA"/>
</dbReference>
<sequence length="70" mass="7969">MNGYFNEGHRIVNFIEAIHPAGCVRSKNLLCLNISTVKYGLTLMRFNAIVVDQGLDLNMNGLRERIFFPL</sequence>
<keyword evidence="2" id="KW-1185">Reference proteome</keyword>